<dbReference type="RefSeq" id="WP_133261698.1">
    <property type="nucleotide sequence ID" value="NZ_SJCY01000003.1"/>
</dbReference>
<dbReference type="OrthoDB" id="1489065at2"/>
<gene>
    <name evidence="2" type="ORF">EZJ43_05545</name>
</gene>
<accession>A0A4R5MLZ2</accession>
<comment type="caution">
    <text evidence="2">The sequence shown here is derived from an EMBL/GenBank/DDBJ whole genome shotgun (WGS) entry which is preliminary data.</text>
</comment>
<evidence type="ECO:0000313" key="3">
    <source>
        <dbReference type="Proteomes" id="UP000295668"/>
    </source>
</evidence>
<dbReference type="GO" id="GO:0005886">
    <property type="term" value="C:plasma membrane"/>
    <property type="evidence" value="ECO:0007669"/>
    <property type="project" value="TreeGrafter"/>
</dbReference>
<dbReference type="InterPro" id="IPR052894">
    <property type="entry name" value="AsmA-related"/>
</dbReference>
<protein>
    <submittedName>
        <fullName evidence="2">AsmA family protein</fullName>
    </submittedName>
</protein>
<keyword evidence="1" id="KW-0812">Transmembrane</keyword>
<organism evidence="2 3">
    <name type="scientific">Pedobacter changchengzhani</name>
    <dbReference type="NCBI Taxonomy" id="2529274"/>
    <lineage>
        <taxon>Bacteria</taxon>
        <taxon>Pseudomonadati</taxon>
        <taxon>Bacteroidota</taxon>
        <taxon>Sphingobacteriia</taxon>
        <taxon>Sphingobacteriales</taxon>
        <taxon>Sphingobacteriaceae</taxon>
        <taxon>Pedobacter</taxon>
    </lineage>
</organism>
<evidence type="ECO:0000256" key="1">
    <source>
        <dbReference type="SAM" id="Phobius"/>
    </source>
</evidence>
<dbReference type="PANTHER" id="PTHR30441">
    <property type="entry name" value="DUF748 DOMAIN-CONTAINING PROTEIN"/>
    <property type="match status" value="1"/>
</dbReference>
<dbReference type="EMBL" id="SJCY01000003">
    <property type="protein sequence ID" value="TDG36750.1"/>
    <property type="molecule type" value="Genomic_DNA"/>
</dbReference>
<evidence type="ECO:0000313" key="2">
    <source>
        <dbReference type="EMBL" id="TDG36750.1"/>
    </source>
</evidence>
<dbReference type="PANTHER" id="PTHR30441:SF8">
    <property type="entry name" value="DUF748 DOMAIN-CONTAINING PROTEIN"/>
    <property type="match status" value="1"/>
</dbReference>
<sequence>MARWLKLSLKILLVFIGLIILIWVGGTLYINKNKERILASILSQINKNISGKITATNMEPTLLSGLPDISVSIKNVLLSDSLAIKHKHNLLQAGDINVSLDIASVISGNIRINKIVISNASVYLFTDSNGYSNTNIFKQKIKASDEKQTSSVALQIKKVDLKNVSLIIDNQQRHKLFSFDINEVNGRFNFPDSGWVGTLKLKTLVKSFAFNTDKGSFLKNSLIEGTLAFNYNKELNQINVAPKQLNIAGYPFTVGAKIKLAEKATAFAISIDIKNIFYKDISLLLSPNISSKLLKFNLAKPINIRGTIVDDGSGKYGDPLVKVSMAVRNNVVSIPDATLTDCNFDGYFTNRDTVGGIIGDENSTIKFYKLTAKYFNAPFKIDTLLVNNLSRPIATGLVTSDFQISDLNNSLGNENFTFKGGKAIVKLYCKADIDNFKFTKPDVSGRVQIVNADIMYLPRKLQLLNSSLDVNFNKNDLTISNGHIQIGKSVLNLNCEINNFLNLYYTNPEKILVNLQMHSPQLYLNEFLPLLAPRNRTDVKKTANSSKATMDQLSNVLALSKMNVNLKVERVIYNKFVAKNLMANISIKNEGIYFNKINVRNAGGTLNLTGNIQQEKNYNKYAIDSKISKVNVKDFFYSFDNFGQKTITNKNLQGNLSALAKINGIISPSGTILPRSINGKVIFNLNNAALLNFEPLVKIGRFAFSNRNLADVKINNLDGTLNIKGDKIIIDPVMRVNSSVLNFNIQGTYGINSGTDIAMDIPLRNPKKDVDLDKTDRKFIRMKGIVLHLKAVDDDKGGIKIRWNKDHD</sequence>
<dbReference type="AlphaFoldDB" id="A0A4R5MLZ2"/>
<feature type="transmembrane region" description="Helical" evidence="1">
    <location>
        <begin position="12"/>
        <end position="30"/>
    </location>
</feature>
<reference evidence="2 3" key="1">
    <citation type="submission" date="2019-02" db="EMBL/GenBank/DDBJ databases">
        <title>Pedobacter sp. nov., a novel speices isolated from soil of pinguins habitat in Antarcitica.</title>
        <authorList>
            <person name="He R.-H."/>
        </authorList>
    </citation>
    <scope>NUCLEOTIDE SEQUENCE [LARGE SCALE GENOMIC DNA]</scope>
    <source>
        <strain evidence="2 3">E01020</strain>
    </source>
</reference>
<dbReference type="Proteomes" id="UP000295668">
    <property type="component" value="Unassembled WGS sequence"/>
</dbReference>
<name>A0A4R5MLZ2_9SPHI</name>
<dbReference type="GO" id="GO:0090313">
    <property type="term" value="P:regulation of protein targeting to membrane"/>
    <property type="evidence" value="ECO:0007669"/>
    <property type="project" value="TreeGrafter"/>
</dbReference>
<proteinExistence type="predicted"/>
<keyword evidence="1" id="KW-0472">Membrane</keyword>
<keyword evidence="1" id="KW-1133">Transmembrane helix</keyword>
<keyword evidence="3" id="KW-1185">Reference proteome</keyword>